<dbReference type="EMBL" id="CP049863">
    <property type="protein sequence ID" value="QIK64347.1"/>
    <property type="molecule type" value="Genomic_DNA"/>
</dbReference>
<protein>
    <submittedName>
        <fullName evidence="2">Uncharacterized protein</fullName>
    </submittedName>
</protein>
<dbReference type="KEGG" id="lvi:G7068_14895"/>
<sequence length="203" mass="21545">MKKVTVKASLILLSSCAIFVSVPQAANASPLNPVTFTADSAPVAPLPDTLTNDEMNELVSGMQDDTEGQVSLAGPHTFVAKTNPLCMQDTGEIWLRTSGSGYQFGAIGGKPSLSCNVPVEYLAFSTDIYRQEIWGWQKVAGPFTNQNWGAASLTQKSVEYICTAGQPYTNFRMIANGTVTYPGGTPISGGAYSDTKNPGLPCH</sequence>
<organism evidence="2 3">
    <name type="scientific">Leucobacter viscericola</name>
    <dbReference type="NCBI Taxonomy" id="2714935"/>
    <lineage>
        <taxon>Bacteria</taxon>
        <taxon>Bacillati</taxon>
        <taxon>Actinomycetota</taxon>
        <taxon>Actinomycetes</taxon>
        <taxon>Micrococcales</taxon>
        <taxon>Microbacteriaceae</taxon>
        <taxon>Leucobacter</taxon>
    </lineage>
</organism>
<accession>A0A6G7XIZ8</accession>
<evidence type="ECO:0000256" key="1">
    <source>
        <dbReference type="SAM" id="SignalP"/>
    </source>
</evidence>
<keyword evidence="1" id="KW-0732">Signal</keyword>
<keyword evidence="3" id="KW-1185">Reference proteome</keyword>
<feature type="chain" id="PRO_5026222850" evidence="1">
    <location>
        <begin position="29"/>
        <end position="203"/>
    </location>
</feature>
<evidence type="ECO:0000313" key="2">
    <source>
        <dbReference type="EMBL" id="QIK64347.1"/>
    </source>
</evidence>
<dbReference type="RefSeq" id="WP_166292680.1">
    <property type="nucleotide sequence ID" value="NZ_CP049863.1"/>
</dbReference>
<feature type="signal peptide" evidence="1">
    <location>
        <begin position="1"/>
        <end position="28"/>
    </location>
</feature>
<evidence type="ECO:0000313" key="3">
    <source>
        <dbReference type="Proteomes" id="UP000502677"/>
    </source>
</evidence>
<dbReference type="Proteomes" id="UP000502677">
    <property type="component" value="Chromosome"/>
</dbReference>
<dbReference type="AlphaFoldDB" id="A0A6G7XIZ8"/>
<name>A0A6G7XIZ8_9MICO</name>
<gene>
    <name evidence="2" type="ORF">G7068_14895</name>
</gene>
<reference evidence="2 3" key="1">
    <citation type="submission" date="2020-03" db="EMBL/GenBank/DDBJ databases">
        <title>Leucobacter sp. nov., isolated from beetles.</title>
        <authorList>
            <person name="Hyun D.-W."/>
            <person name="Bae J.-W."/>
        </authorList>
    </citation>
    <scope>NUCLEOTIDE SEQUENCE [LARGE SCALE GENOMIC DNA]</scope>
    <source>
        <strain evidence="2 3">HDW9C</strain>
    </source>
</reference>
<proteinExistence type="predicted"/>